<sequence length="154" mass="16425">MSHSADMQVPPSPTSTTSSAKIRRDTGFPDMFFGTNLHHPDADTSPNASISAEDVNPAQAPRRRFTKLIRSRNSLAHGKIGSSSESLAVTSSSGIDPDALTLELVSVVMTPDGRISRELNVDDARASFEAEMARRGSQGAAAKPKNILKTLFST</sequence>
<comment type="caution">
    <text evidence="2">The sequence shown here is derived from an EMBL/GenBank/DDBJ whole genome shotgun (WGS) entry which is preliminary data.</text>
</comment>
<protein>
    <submittedName>
        <fullName evidence="2">Uncharacterized protein</fullName>
    </submittedName>
</protein>
<dbReference type="Proteomes" id="UP001187682">
    <property type="component" value="Unassembled WGS sequence"/>
</dbReference>
<evidence type="ECO:0000313" key="3">
    <source>
        <dbReference type="Proteomes" id="UP001187682"/>
    </source>
</evidence>
<proteinExistence type="predicted"/>
<evidence type="ECO:0000313" key="2">
    <source>
        <dbReference type="EMBL" id="SPN97310.1"/>
    </source>
</evidence>
<dbReference type="EMBL" id="ONZQ02000001">
    <property type="protein sequence ID" value="SPN97310.1"/>
    <property type="molecule type" value="Genomic_DNA"/>
</dbReference>
<feature type="region of interest" description="Disordered" evidence="1">
    <location>
        <begin position="1"/>
        <end position="63"/>
    </location>
</feature>
<dbReference type="AlphaFoldDB" id="A0AAE8MPY1"/>
<evidence type="ECO:0000256" key="1">
    <source>
        <dbReference type="SAM" id="MobiDB-lite"/>
    </source>
</evidence>
<gene>
    <name evidence="2" type="ORF">DNG_00824</name>
</gene>
<keyword evidence="3" id="KW-1185">Reference proteome</keyword>
<accession>A0AAE8MPY1</accession>
<organism evidence="2 3">
    <name type="scientific">Cephalotrichum gorgonifer</name>
    <dbReference type="NCBI Taxonomy" id="2041049"/>
    <lineage>
        <taxon>Eukaryota</taxon>
        <taxon>Fungi</taxon>
        <taxon>Dikarya</taxon>
        <taxon>Ascomycota</taxon>
        <taxon>Pezizomycotina</taxon>
        <taxon>Sordariomycetes</taxon>
        <taxon>Hypocreomycetidae</taxon>
        <taxon>Microascales</taxon>
        <taxon>Microascaceae</taxon>
        <taxon>Cephalotrichum</taxon>
    </lineage>
</organism>
<reference evidence="2" key="1">
    <citation type="submission" date="2018-03" db="EMBL/GenBank/DDBJ databases">
        <authorList>
            <person name="Guldener U."/>
        </authorList>
    </citation>
    <scope>NUCLEOTIDE SEQUENCE</scope>
</reference>
<name>A0AAE8MPY1_9PEZI</name>